<dbReference type="InParanoid" id="A0A078ASF0"/>
<sequence length="1358" mass="157203">MKKNRQSQSQSDLRLPNIPAALQISAMNNTAIPATIKSIKTMKDINANYMTRDIKHSQSTLLFQDQTTIDKKKKKKKKRKKQRGSLIPGDHGEIIIKTISQINLPSLSTTKNIERFLKHNPEQILERHNQIYKQNNRDFEKSVKNQYQRKPTLNKNSSAPTLPKFKYDISEYIKNNKKKIYLVDGQPYDETNSSFYVYSNNGDEYLEKFSKEYNMIKNKKVQIQDQIQIMDANTTPYRSRLLADTIRDNVSTQNILDETTKVFTTFNEWDTTPNMYKSSSVLIPQSQLNTPNMSIKLNTVDNSFIPAFGQYEQMQFMNRPLMPMKQISKNSQIEDDRQSTPGVVEENKLQEMKAFQKFFERYKKQDKNKIQKVTPFSKFIDKCESFGIAPKPFGIVQRKKKRDQIDVKELAIGDKYAQALAEGLELFEDQKSLLMKNSNLTDLGAIPIIKSLKHDLIILDLSLNPKISIHAYELLFDIIDSKLQELQQLILEGNQMGDKAINMLCEVMINNNSITYLNIRQDNLKQLKIIVEIKLQMKELRGFILDASFNSFGSQAPQPVIDQNHSMYNPIATKEEIDEENKNMSKLMKISKLSVGLELQNMFRENKSLIHLDLSHNNLKREDCDLMEEGLKDNHSLLGLHMLGNDVNTNSFGYFSSKSSEPSASHVVSRIKPLLHTGTISKRKVELKATSNCWICEGWSQLEFRWNPQDVVLEDGRSLIDDMDDNTIVFIHLSCDDEEGDIMEKDEISGEFTLLRMVPPGKLNYHFSTTQPPLVKDGNKSFTKSFIQQRAIEVPGTNIFQNVIQAKEVITQYYLEDLTVLPRPPIKKIKGLRREKTPWDFKKSVFKDYIPDNEIILSRCFEYDWNNSKIPKIIKEETELEQIKAFLRTIYKHLRECYKFFAGVNPNNGTPSIGQNSFQDFQNNCQLQGELMKLSDIDLEFISTNAGNKSNPLNPDRALVRYQLMEILVRIAVFKYFKSKVMPTTSDAVKMLMNESVLPFVKRYDCHDWRVKRLWNEECDIVFKYYLMPLKAIYDKFSGKFTKPGNPKFMSLEEVSNLAAATEILDDVFGQRDLNVQFNLAMMTQVAELDNDRHVKMSIVEFIDAFGRIADKISVQITPENAHEMDELEEYQAFKDEQEKIRLISEKKLAPKIEWLFKRCINFVLGDSFKKEFKRAKSPKKKKTMQHVFKESSTALLSITFILFLGFTVAKIMANRRTQYGADKQQEVPKILKNFIRVVEFDMAPSLVIYFFMIGLGEFFIFAAVFAYFMLITSALLVVAYQKNAYKLVFVLRLLIVFFTISAFFNIFIDNMVFKDNYPNILSSLANGDWRKPDSQSSDTIPTDDMTNSTNNNSTLRF</sequence>
<dbReference type="InterPro" id="IPR032675">
    <property type="entry name" value="LRR_dom_sf"/>
</dbReference>
<keyword evidence="2" id="KW-0472">Membrane</keyword>
<dbReference type="PANTHER" id="PTHR24114">
    <property type="entry name" value="LEUCINE RICH REPEAT FAMILY PROTEIN"/>
    <property type="match status" value="1"/>
</dbReference>
<name>A0A078ASF0_STYLE</name>
<gene>
    <name evidence="3" type="primary">Contig3151.g3371</name>
    <name evidence="3" type="ORF">STYLEM_13970</name>
</gene>
<dbReference type="SMART" id="SM00368">
    <property type="entry name" value="LRR_RI"/>
    <property type="match status" value="2"/>
</dbReference>
<dbReference type="SUPFAM" id="SSF52047">
    <property type="entry name" value="RNI-like"/>
    <property type="match status" value="1"/>
</dbReference>
<feature type="region of interest" description="Disordered" evidence="1">
    <location>
        <begin position="1330"/>
        <end position="1358"/>
    </location>
</feature>
<keyword evidence="2" id="KW-0812">Transmembrane</keyword>
<protein>
    <recommendedName>
        <fullName evidence="5">Leucine Rich Repeat family protein</fullName>
    </recommendedName>
</protein>
<keyword evidence="4" id="KW-1185">Reference proteome</keyword>
<reference evidence="3 4" key="1">
    <citation type="submission" date="2014-06" db="EMBL/GenBank/DDBJ databases">
        <authorList>
            <person name="Swart Estienne"/>
        </authorList>
    </citation>
    <scope>NUCLEOTIDE SEQUENCE [LARGE SCALE GENOMIC DNA]</scope>
    <source>
        <strain evidence="3 4">130c</strain>
    </source>
</reference>
<feature type="compositionally biased region" description="Basic residues" evidence="1">
    <location>
        <begin position="71"/>
        <end position="83"/>
    </location>
</feature>
<evidence type="ECO:0008006" key="5">
    <source>
        <dbReference type="Google" id="ProtNLM"/>
    </source>
</evidence>
<proteinExistence type="predicted"/>
<feature type="transmembrane region" description="Helical" evidence="2">
    <location>
        <begin position="1235"/>
        <end position="1253"/>
    </location>
</feature>
<dbReference type="PANTHER" id="PTHR24114:SF2">
    <property type="entry name" value="F-BOX DOMAIN-CONTAINING PROTEIN-RELATED"/>
    <property type="match status" value="1"/>
</dbReference>
<feature type="transmembrane region" description="Helical" evidence="2">
    <location>
        <begin position="1288"/>
        <end position="1309"/>
    </location>
</feature>
<feature type="region of interest" description="Disordered" evidence="1">
    <location>
        <begin position="69"/>
        <end position="88"/>
    </location>
</feature>
<feature type="transmembrane region" description="Helical" evidence="2">
    <location>
        <begin position="1195"/>
        <end position="1214"/>
    </location>
</feature>
<keyword evidence="2" id="KW-1133">Transmembrane helix</keyword>
<evidence type="ECO:0000256" key="1">
    <source>
        <dbReference type="SAM" id="MobiDB-lite"/>
    </source>
</evidence>
<dbReference type="Gene3D" id="3.80.10.10">
    <property type="entry name" value="Ribonuclease Inhibitor"/>
    <property type="match status" value="1"/>
</dbReference>
<evidence type="ECO:0000313" key="4">
    <source>
        <dbReference type="Proteomes" id="UP000039865"/>
    </source>
</evidence>
<feature type="compositionally biased region" description="Low complexity" evidence="1">
    <location>
        <begin position="1343"/>
        <end position="1358"/>
    </location>
</feature>
<dbReference type="Proteomes" id="UP000039865">
    <property type="component" value="Unassembled WGS sequence"/>
</dbReference>
<accession>A0A078ASF0</accession>
<evidence type="ECO:0000256" key="2">
    <source>
        <dbReference type="SAM" id="Phobius"/>
    </source>
</evidence>
<dbReference type="InterPro" id="IPR052394">
    <property type="entry name" value="LRR-containing"/>
</dbReference>
<dbReference type="OrthoDB" id="120976at2759"/>
<feature type="transmembrane region" description="Helical" evidence="2">
    <location>
        <begin position="1259"/>
        <end position="1281"/>
    </location>
</feature>
<dbReference type="EMBL" id="CCKQ01013261">
    <property type="protein sequence ID" value="CDW84901.1"/>
    <property type="molecule type" value="Genomic_DNA"/>
</dbReference>
<evidence type="ECO:0000313" key="3">
    <source>
        <dbReference type="EMBL" id="CDW84901.1"/>
    </source>
</evidence>
<organism evidence="3 4">
    <name type="scientific">Stylonychia lemnae</name>
    <name type="common">Ciliate</name>
    <dbReference type="NCBI Taxonomy" id="5949"/>
    <lineage>
        <taxon>Eukaryota</taxon>
        <taxon>Sar</taxon>
        <taxon>Alveolata</taxon>
        <taxon>Ciliophora</taxon>
        <taxon>Intramacronucleata</taxon>
        <taxon>Spirotrichea</taxon>
        <taxon>Stichotrichia</taxon>
        <taxon>Sporadotrichida</taxon>
        <taxon>Oxytrichidae</taxon>
        <taxon>Stylonychinae</taxon>
        <taxon>Stylonychia</taxon>
    </lineage>
</organism>